<comment type="similarity">
    <text evidence="3 4">Belongs to the RlpA family.</text>
</comment>
<dbReference type="Pfam" id="PF03330">
    <property type="entry name" value="DPBB_1"/>
    <property type="match status" value="1"/>
</dbReference>
<feature type="domain" description="RlpA-like protein double-psi beta-barrel" evidence="5">
    <location>
        <begin position="54"/>
        <end position="141"/>
    </location>
</feature>
<dbReference type="Proteomes" id="UP000249065">
    <property type="component" value="Unassembled WGS sequence"/>
</dbReference>
<keyword evidence="7" id="KW-1185">Reference proteome</keyword>
<name>A0A327LXJ8_9PROT</name>
<dbReference type="EMBL" id="QLIX01000031">
    <property type="protein sequence ID" value="RAI55399.1"/>
    <property type="molecule type" value="Genomic_DNA"/>
</dbReference>
<gene>
    <name evidence="3" type="primary">rlpA</name>
    <name evidence="6" type="ORF">DOO78_23850</name>
</gene>
<dbReference type="SUPFAM" id="SSF50685">
    <property type="entry name" value="Barwin-like endoglucanases"/>
    <property type="match status" value="1"/>
</dbReference>
<evidence type="ECO:0000313" key="7">
    <source>
        <dbReference type="Proteomes" id="UP000249065"/>
    </source>
</evidence>
<protein>
    <recommendedName>
        <fullName evidence="3">Endolytic peptidoglycan transglycosylase RlpA</fullName>
        <ecNumber evidence="3">4.2.2.-</ecNumber>
    </recommendedName>
</protein>
<keyword evidence="6" id="KW-0449">Lipoprotein</keyword>
<dbReference type="CDD" id="cd22268">
    <property type="entry name" value="DPBB_RlpA-like"/>
    <property type="match status" value="1"/>
</dbReference>
<reference evidence="7" key="1">
    <citation type="submission" date="2018-06" db="EMBL/GenBank/DDBJ databases">
        <authorList>
            <person name="Khan S.A."/>
        </authorList>
    </citation>
    <scope>NUCLEOTIDE SEQUENCE [LARGE SCALE GENOMIC DNA]</scope>
    <source>
        <strain evidence="7">DB-1506</strain>
    </source>
</reference>
<accession>A0A327LXJ8</accession>
<dbReference type="OrthoDB" id="9779128at2"/>
<dbReference type="GO" id="GO:0000270">
    <property type="term" value="P:peptidoglycan metabolic process"/>
    <property type="evidence" value="ECO:0007669"/>
    <property type="project" value="UniProtKB-UniRule"/>
</dbReference>
<dbReference type="InterPro" id="IPR036908">
    <property type="entry name" value="RlpA-like_sf"/>
</dbReference>
<evidence type="ECO:0000259" key="5">
    <source>
        <dbReference type="Pfam" id="PF03330"/>
    </source>
</evidence>
<sequence precursor="true">MTRNAGRSLPRLLPRAAAAACLALALAAPGLAPGPAAAAERHAAGKPAKVAPQRGKASYYAPKFNGKKMANGARFNPNSNSAAHKTLPLGTTARVTNLENGRTAEVKIEDRGPYKPGRVIDVSPKTAERLDMKKDGTAPVVVQPVQVPAQDQRVAAQ</sequence>
<dbReference type="HAMAP" id="MF_02071">
    <property type="entry name" value="RlpA"/>
    <property type="match status" value="1"/>
</dbReference>
<dbReference type="RefSeq" id="WP_111472397.1">
    <property type="nucleotide sequence ID" value="NZ_QLIX01000031.1"/>
</dbReference>
<keyword evidence="1 3" id="KW-0456">Lyase</keyword>
<dbReference type="Gene3D" id="2.40.40.10">
    <property type="entry name" value="RlpA-like domain"/>
    <property type="match status" value="1"/>
</dbReference>
<dbReference type="GO" id="GO:0008932">
    <property type="term" value="F:lytic endotransglycosylase activity"/>
    <property type="evidence" value="ECO:0007669"/>
    <property type="project" value="UniProtKB-UniRule"/>
</dbReference>
<evidence type="ECO:0000256" key="2">
    <source>
        <dbReference type="ARBA" id="ARBA00023316"/>
    </source>
</evidence>
<evidence type="ECO:0000313" key="6">
    <source>
        <dbReference type="EMBL" id="RAI55399.1"/>
    </source>
</evidence>
<dbReference type="PANTHER" id="PTHR34183:SF8">
    <property type="entry name" value="ENDOLYTIC PEPTIDOGLYCAN TRANSGLYCOSYLASE RLPA-RELATED"/>
    <property type="match status" value="1"/>
</dbReference>
<evidence type="ECO:0000256" key="3">
    <source>
        <dbReference type="HAMAP-Rule" id="MF_02071"/>
    </source>
</evidence>
<dbReference type="InterPro" id="IPR009009">
    <property type="entry name" value="RlpA-like_DPBB"/>
</dbReference>
<dbReference type="PANTHER" id="PTHR34183">
    <property type="entry name" value="ENDOLYTIC PEPTIDOGLYCAN TRANSGLYCOSYLASE RLPA"/>
    <property type="match status" value="1"/>
</dbReference>
<dbReference type="EC" id="4.2.2.-" evidence="3"/>
<dbReference type="NCBIfam" id="TIGR00413">
    <property type="entry name" value="rlpA"/>
    <property type="match status" value="1"/>
</dbReference>
<evidence type="ECO:0000256" key="1">
    <source>
        <dbReference type="ARBA" id="ARBA00023239"/>
    </source>
</evidence>
<comment type="caution">
    <text evidence="6">The sequence shown here is derived from an EMBL/GenBank/DDBJ whole genome shotgun (WGS) entry which is preliminary data.</text>
</comment>
<proteinExistence type="inferred from homology"/>
<organism evidence="6 7">
    <name type="scientific">Roseicella frigidaeris</name>
    <dbReference type="NCBI Taxonomy" id="2230885"/>
    <lineage>
        <taxon>Bacteria</taxon>
        <taxon>Pseudomonadati</taxon>
        <taxon>Pseudomonadota</taxon>
        <taxon>Alphaproteobacteria</taxon>
        <taxon>Acetobacterales</taxon>
        <taxon>Roseomonadaceae</taxon>
        <taxon>Roseicella</taxon>
    </lineage>
</organism>
<keyword evidence="3" id="KW-0732">Signal</keyword>
<dbReference type="GO" id="GO:0071555">
    <property type="term" value="P:cell wall organization"/>
    <property type="evidence" value="ECO:0007669"/>
    <property type="project" value="UniProtKB-KW"/>
</dbReference>
<dbReference type="InterPro" id="IPR012997">
    <property type="entry name" value="RplA"/>
</dbReference>
<keyword evidence="2 3" id="KW-0961">Cell wall biogenesis/degradation</keyword>
<feature type="chain" id="PRO_5016471849" description="Endolytic peptidoglycan transglycosylase RlpA" evidence="3">
    <location>
        <begin position="39"/>
        <end position="157"/>
    </location>
</feature>
<evidence type="ECO:0000256" key="4">
    <source>
        <dbReference type="RuleBase" id="RU003495"/>
    </source>
</evidence>
<comment type="function">
    <text evidence="3">Lytic transglycosylase with a strong preference for naked glycan strands that lack stem peptides.</text>
</comment>
<dbReference type="InterPro" id="IPR034718">
    <property type="entry name" value="RlpA"/>
</dbReference>
<dbReference type="AlphaFoldDB" id="A0A327LXJ8"/>
<feature type="signal peptide" evidence="3">
    <location>
        <begin position="1"/>
        <end position="38"/>
    </location>
</feature>